<protein>
    <submittedName>
        <fullName evidence="1">Uncharacterized protein</fullName>
    </submittedName>
</protein>
<comment type="caution">
    <text evidence="1">The sequence shown here is derived from an EMBL/GenBank/DDBJ whole genome shotgun (WGS) entry which is preliminary data.</text>
</comment>
<proteinExistence type="predicted"/>
<organism evidence="1">
    <name type="scientific">marine sediment metagenome</name>
    <dbReference type="NCBI Taxonomy" id="412755"/>
    <lineage>
        <taxon>unclassified sequences</taxon>
        <taxon>metagenomes</taxon>
        <taxon>ecological metagenomes</taxon>
    </lineage>
</organism>
<dbReference type="EMBL" id="BART01009642">
    <property type="protein sequence ID" value="GAG79112.1"/>
    <property type="molecule type" value="Genomic_DNA"/>
</dbReference>
<sequence>MITEDFTGRIEMFSNIKAKLEVAEIVLKALNIKYDIIPPKTHTSRLRRLLFETPLDQVNDVLASLDHGSKIYAEQITRDFETRRYWRSKFQKFLPLKKVSK</sequence>
<dbReference type="AlphaFoldDB" id="X1BD20"/>
<evidence type="ECO:0000313" key="1">
    <source>
        <dbReference type="EMBL" id="GAG79112.1"/>
    </source>
</evidence>
<reference evidence="1" key="1">
    <citation type="journal article" date="2014" name="Front. Microbiol.">
        <title>High frequency of phylogenetically diverse reductive dehalogenase-homologous genes in deep subseafloor sedimentary metagenomes.</title>
        <authorList>
            <person name="Kawai M."/>
            <person name="Futagami T."/>
            <person name="Toyoda A."/>
            <person name="Takaki Y."/>
            <person name="Nishi S."/>
            <person name="Hori S."/>
            <person name="Arai W."/>
            <person name="Tsubouchi T."/>
            <person name="Morono Y."/>
            <person name="Uchiyama I."/>
            <person name="Ito T."/>
            <person name="Fujiyama A."/>
            <person name="Inagaki F."/>
            <person name="Takami H."/>
        </authorList>
    </citation>
    <scope>NUCLEOTIDE SEQUENCE</scope>
    <source>
        <strain evidence="1">Expedition CK06-06</strain>
    </source>
</reference>
<accession>X1BD20</accession>
<name>X1BD20_9ZZZZ</name>
<gene>
    <name evidence="1" type="ORF">S01H4_21316</name>
</gene>